<comment type="catalytic activity">
    <reaction evidence="7">
        <text>a peptidoglycan chain = a peptidoglycan chain with N-acetyl-1,6-anhydromuramyl-[peptide] at the reducing end + a peptidoglycan chain with N-acetylglucosamine at the non-reducing end.</text>
        <dbReference type="EC" id="4.2.2.29"/>
    </reaction>
</comment>
<dbReference type="GO" id="GO:0008932">
    <property type="term" value="F:lytic endotransglycosylase activity"/>
    <property type="evidence" value="ECO:0007669"/>
    <property type="project" value="UniProtKB-UniRule"/>
</dbReference>
<keyword evidence="3 7" id="KW-1133">Transmembrane helix</keyword>
<feature type="transmembrane region" description="Helical" evidence="7">
    <location>
        <begin position="29"/>
        <end position="52"/>
    </location>
</feature>
<dbReference type="PANTHER" id="PTHR30518:SF2">
    <property type="entry name" value="ENDOLYTIC MUREIN TRANSGLYCOSYLASE"/>
    <property type="match status" value="1"/>
</dbReference>
<dbReference type="InterPro" id="IPR003770">
    <property type="entry name" value="MLTG-like"/>
</dbReference>
<sequence length="378" mass="42828">MAEQRKEKETDIKEKLLEKHHEAKLVRRIVFIVFIILMLSLTAIVAGGYSFVKNSLQPVDENAEETTVVEIPIGSSVTAIGNILEENGIVHNAKIFRYYVKFKNESGFQAGEYALSPAMTLDDIMEELKQGKIMQEVVFQVTIPEGRQLTEIATILSNRANVNEEEFLETVNDPAFVEKMMARFPVLLTEEILTEDVMYPLEGYLFPATYPFYEENPSIETIVETMLIKTQEVIIQYSAEMEEKEMTIHEVLTMASLIEEEATAQTDRENISSVFYNRLETGMPLQTDPTIAYALGEHLDRTLFVHLEVESPYNTYKYPGLTPGPIANAGETSIIAALRPAETDYFYFLATPDGKVLFNRTLEEHNRDRATHITGSGE</sequence>
<comment type="similarity">
    <text evidence="7">Belongs to the transglycosylase MltG family.</text>
</comment>
<dbReference type="Gene3D" id="3.30.1490.480">
    <property type="entry name" value="Endolytic murein transglycosylase"/>
    <property type="match status" value="1"/>
</dbReference>
<dbReference type="GO" id="GO:0009252">
    <property type="term" value="P:peptidoglycan biosynthetic process"/>
    <property type="evidence" value="ECO:0007669"/>
    <property type="project" value="UniProtKB-UniRule"/>
</dbReference>
<keyword evidence="2 7" id="KW-0812">Transmembrane</keyword>
<accession>A0A223KTI9</accession>
<dbReference type="HAMAP" id="MF_02065">
    <property type="entry name" value="MltG"/>
    <property type="match status" value="1"/>
</dbReference>
<keyword evidence="9" id="KW-1185">Reference proteome</keyword>
<keyword evidence="5 7" id="KW-0456">Lyase</keyword>
<evidence type="ECO:0000256" key="5">
    <source>
        <dbReference type="ARBA" id="ARBA00023239"/>
    </source>
</evidence>
<keyword evidence="6 7" id="KW-0961">Cell wall biogenesis/degradation</keyword>
<dbReference type="NCBIfam" id="TIGR00247">
    <property type="entry name" value="endolytic transglycosylase MltG"/>
    <property type="match status" value="1"/>
</dbReference>
<dbReference type="GO" id="GO:0071555">
    <property type="term" value="P:cell wall organization"/>
    <property type="evidence" value="ECO:0007669"/>
    <property type="project" value="UniProtKB-KW"/>
</dbReference>
<evidence type="ECO:0000256" key="6">
    <source>
        <dbReference type="ARBA" id="ARBA00023316"/>
    </source>
</evidence>
<dbReference type="RefSeq" id="WP_066414863.1">
    <property type="nucleotide sequence ID" value="NZ_CP018866.1"/>
</dbReference>
<dbReference type="Pfam" id="PF02618">
    <property type="entry name" value="YceG"/>
    <property type="match status" value="1"/>
</dbReference>
<evidence type="ECO:0000256" key="7">
    <source>
        <dbReference type="HAMAP-Rule" id="MF_02065"/>
    </source>
</evidence>
<evidence type="ECO:0000256" key="1">
    <source>
        <dbReference type="ARBA" id="ARBA00022475"/>
    </source>
</evidence>
<dbReference type="PANTHER" id="PTHR30518">
    <property type="entry name" value="ENDOLYTIC MUREIN TRANSGLYCOSYLASE"/>
    <property type="match status" value="1"/>
</dbReference>
<evidence type="ECO:0000313" key="9">
    <source>
        <dbReference type="Proteomes" id="UP000215224"/>
    </source>
</evidence>
<evidence type="ECO:0000313" key="8">
    <source>
        <dbReference type="EMBL" id="AST92677.1"/>
    </source>
</evidence>
<organism evidence="8 9">
    <name type="scientific">Sutcliffiella cohnii</name>
    <dbReference type="NCBI Taxonomy" id="33932"/>
    <lineage>
        <taxon>Bacteria</taxon>
        <taxon>Bacillati</taxon>
        <taxon>Bacillota</taxon>
        <taxon>Bacilli</taxon>
        <taxon>Bacillales</taxon>
        <taxon>Bacillaceae</taxon>
        <taxon>Sutcliffiella</taxon>
    </lineage>
</organism>
<dbReference type="Proteomes" id="UP000215224">
    <property type="component" value="Chromosome"/>
</dbReference>
<dbReference type="AlphaFoldDB" id="A0A223KTI9"/>
<gene>
    <name evidence="7" type="primary">mltG</name>
    <name evidence="8" type="ORF">BC6307_15955</name>
</gene>
<evidence type="ECO:0000256" key="2">
    <source>
        <dbReference type="ARBA" id="ARBA00022692"/>
    </source>
</evidence>
<reference evidence="8 9" key="1">
    <citation type="submission" date="2016-12" db="EMBL/GenBank/DDBJ databases">
        <title>The whole genome sequencing and assembly of Bacillus cohnii DSM 6307T strain.</title>
        <authorList>
            <person name="Lee Y.-J."/>
            <person name="Yi H."/>
            <person name="Bahn Y.-S."/>
            <person name="Kim J.F."/>
            <person name="Lee D.-W."/>
        </authorList>
    </citation>
    <scope>NUCLEOTIDE SEQUENCE [LARGE SCALE GENOMIC DNA]</scope>
    <source>
        <strain evidence="8 9">DSM 6307</strain>
    </source>
</reference>
<dbReference type="EC" id="4.2.2.29" evidence="7"/>
<evidence type="ECO:0000256" key="3">
    <source>
        <dbReference type="ARBA" id="ARBA00022989"/>
    </source>
</evidence>
<dbReference type="CDD" id="cd08010">
    <property type="entry name" value="MltG_like"/>
    <property type="match status" value="1"/>
</dbReference>
<comment type="subcellular location">
    <subcellularLocation>
        <location evidence="7">Cell membrane</location>
        <topology evidence="7">Single-pass membrane protein</topology>
    </subcellularLocation>
</comment>
<dbReference type="KEGG" id="bcoh:BC6307_15955"/>
<dbReference type="GO" id="GO:0005886">
    <property type="term" value="C:plasma membrane"/>
    <property type="evidence" value="ECO:0007669"/>
    <property type="project" value="UniProtKB-SubCell"/>
</dbReference>
<proteinExistence type="inferred from homology"/>
<evidence type="ECO:0000256" key="4">
    <source>
        <dbReference type="ARBA" id="ARBA00023136"/>
    </source>
</evidence>
<dbReference type="STRING" id="1314751.GCA_001591425_01784"/>
<keyword evidence="1 7" id="KW-1003">Cell membrane</keyword>
<keyword evidence="4 7" id="KW-0472">Membrane</keyword>
<dbReference type="EMBL" id="CP018866">
    <property type="protein sequence ID" value="AST92677.1"/>
    <property type="molecule type" value="Genomic_DNA"/>
</dbReference>
<feature type="site" description="Important for catalytic activity" evidence="7">
    <location>
        <position position="261"/>
    </location>
</feature>
<name>A0A223KTI9_9BACI</name>
<dbReference type="Gene3D" id="3.30.160.60">
    <property type="entry name" value="Classic Zinc Finger"/>
    <property type="match status" value="1"/>
</dbReference>
<protein>
    <recommendedName>
        <fullName evidence="7">Endolytic murein transglycosylase</fullName>
        <ecNumber evidence="7">4.2.2.29</ecNumber>
    </recommendedName>
    <alternativeName>
        <fullName evidence="7">Peptidoglycan lytic transglycosylase</fullName>
    </alternativeName>
    <alternativeName>
        <fullName evidence="7">Peptidoglycan polymerization terminase</fullName>
    </alternativeName>
</protein>
<comment type="function">
    <text evidence="7">Functions as a peptidoglycan terminase that cleaves nascent peptidoglycan strands endolytically to terminate their elongation.</text>
</comment>